<dbReference type="AlphaFoldDB" id="A0A1X7TNY9"/>
<dbReference type="FunCoup" id="A0A1X7TNY9">
    <property type="interactions" value="465"/>
</dbReference>
<name>A0A1X7TNY9_AMPQE</name>
<feature type="transmembrane region" description="Helical" evidence="1">
    <location>
        <begin position="189"/>
        <end position="209"/>
    </location>
</feature>
<dbReference type="OrthoDB" id="48306at2759"/>
<keyword evidence="1" id="KW-0812">Transmembrane</keyword>
<protein>
    <recommendedName>
        <fullName evidence="3">TraB domain-containing protein</fullName>
    </recommendedName>
</protein>
<organism evidence="2">
    <name type="scientific">Amphimedon queenslandica</name>
    <name type="common">Sponge</name>
    <dbReference type="NCBI Taxonomy" id="400682"/>
    <lineage>
        <taxon>Eukaryota</taxon>
        <taxon>Metazoa</taxon>
        <taxon>Porifera</taxon>
        <taxon>Demospongiae</taxon>
        <taxon>Heteroscleromorpha</taxon>
        <taxon>Haplosclerida</taxon>
        <taxon>Niphatidae</taxon>
        <taxon>Amphimedon</taxon>
    </lineage>
</organism>
<evidence type="ECO:0000256" key="1">
    <source>
        <dbReference type="SAM" id="Phobius"/>
    </source>
</evidence>
<dbReference type="PANTHER" id="PTHR21530:SF7">
    <property type="entry name" value="TRAB DOMAIN-CONTAINING PROTEIN"/>
    <property type="match status" value="1"/>
</dbReference>
<reference evidence="2" key="1">
    <citation type="submission" date="2017-05" db="UniProtKB">
        <authorList>
            <consortium name="EnsemblMetazoa"/>
        </authorList>
    </citation>
    <scope>IDENTIFICATION</scope>
</reference>
<keyword evidence="1" id="KW-1133">Transmembrane helix</keyword>
<accession>A0A1X7TNY9</accession>
<sequence>MASEGQVAGLTHAVFIKISANLMDKLGVAPGGEFRMGFQEGTKVGSTILLGDRSIRMTFKRALRALPIWQQLRLFYMLFTSVAFDLDISPEDIEKMKNSDMVEMLTGELAAELPALSHVFVNERDLVLANSLMAAANCLIEPYAPPVTIVGIVGIGHVNGIKEHWMKEEARDISKLLTLSPPHWSSRIFWTYVQFSLVSLVNVGLYWFGRSCLRAAVRKLTSST</sequence>
<evidence type="ECO:0008006" key="3">
    <source>
        <dbReference type="Google" id="ProtNLM"/>
    </source>
</evidence>
<dbReference type="Pfam" id="PF01963">
    <property type="entry name" value="TraB_PrgY_gumN"/>
    <property type="match status" value="1"/>
</dbReference>
<dbReference type="EnsemblMetazoa" id="Aqu2.1.16417_001">
    <property type="protein sequence ID" value="Aqu2.1.16417_001"/>
    <property type="gene ID" value="Aqu2.1.16417"/>
</dbReference>
<dbReference type="InterPro" id="IPR046345">
    <property type="entry name" value="TraB_PrgY-like"/>
</dbReference>
<evidence type="ECO:0000313" key="2">
    <source>
        <dbReference type="EnsemblMetazoa" id="Aqu2.1.16417_001"/>
    </source>
</evidence>
<dbReference type="CDD" id="cd14726">
    <property type="entry name" value="TraB_PrgY-like"/>
    <property type="match status" value="1"/>
</dbReference>
<dbReference type="InParanoid" id="A0A1X7TNY9"/>
<dbReference type="InterPro" id="IPR002816">
    <property type="entry name" value="TraB/PrgY/GumN_fam"/>
</dbReference>
<keyword evidence="1" id="KW-0472">Membrane</keyword>
<proteinExistence type="predicted"/>
<dbReference type="PANTHER" id="PTHR21530">
    <property type="entry name" value="PHEROMONE SHUTDOWN PROTEIN"/>
    <property type="match status" value="1"/>
</dbReference>